<sequence length="174" mass="18287">MIKRAVALFAAVSFAIAPLPAAAHRGHGAMSVVDIDVRSGEVRVSHRVATHDAEPALALIAPDAQTSLDDPEAVEALKLYMDRRFVVAVADQPVALTLKAMTLGADEVRFEYAGKVSTALTRANVAVIAAMFADVYGDQVNQVNIRRAGVTRTLVFAGAEAATPQALDAIEPAP</sequence>
<dbReference type="RefSeq" id="YP_002516574.1">
    <property type="nucleotide sequence ID" value="NC_011916.1"/>
</dbReference>
<keyword evidence="3" id="KW-1185">Reference proteome</keyword>
<dbReference type="Pfam" id="PF20420">
    <property type="entry name" value="DUF6702"/>
    <property type="match status" value="1"/>
</dbReference>
<dbReference type="InterPro" id="IPR046525">
    <property type="entry name" value="DUF6702"/>
</dbReference>
<reference evidence="2 3" key="1">
    <citation type="journal article" date="2010" name="J. Bacteriol.">
        <title>The genetic basis of laboratory adaptation in Caulobacter crescentus.</title>
        <authorList>
            <person name="Marks M.E."/>
            <person name="Castro-Rojas C.M."/>
            <person name="Teiling C."/>
            <person name="Du L."/>
            <person name="Kapatral V."/>
            <person name="Walunas T.L."/>
            <person name="Crosson S."/>
        </authorList>
    </citation>
    <scope>NUCLEOTIDE SEQUENCE [LARGE SCALE GENOMIC DNA]</scope>
    <source>
        <strain evidence="3">NA1000 / CB15N</strain>
    </source>
</reference>
<name>A0A0H3C8W1_CAUVN</name>
<organism evidence="2 3">
    <name type="scientific">Caulobacter vibrioides (strain NA1000 / CB15N)</name>
    <name type="common">Caulobacter crescentus</name>
    <dbReference type="NCBI Taxonomy" id="565050"/>
    <lineage>
        <taxon>Bacteria</taxon>
        <taxon>Pseudomonadati</taxon>
        <taxon>Pseudomonadota</taxon>
        <taxon>Alphaproteobacteria</taxon>
        <taxon>Caulobacterales</taxon>
        <taxon>Caulobacteraceae</taxon>
        <taxon>Caulobacter</taxon>
    </lineage>
</organism>
<accession>A0A0H3C8W1</accession>
<dbReference type="AlphaFoldDB" id="A0A0H3C8W1"/>
<dbReference type="GeneID" id="7333594"/>
<feature type="chain" id="PRO_5002605830" evidence="1">
    <location>
        <begin position="24"/>
        <end position="174"/>
    </location>
</feature>
<dbReference type="OrthoDB" id="5741133at2"/>
<feature type="signal peptide" evidence="1">
    <location>
        <begin position="1"/>
        <end position="23"/>
    </location>
</feature>
<evidence type="ECO:0000313" key="2">
    <source>
        <dbReference type="EMBL" id="ACL94666.1"/>
    </source>
</evidence>
<dbReference type="PATRIC" id="fig|565050.3.peg.1183"/>
<dbReference type="RefSeq" id="WP_010919027.1">
    <property type="nucleotide sequence ID" value="NC_011916.1"/>
</dbReference>
<evidence type="ECO:0000256" key="1">
    <source>
        <dbReference type="SAM" id="SignalP"/>
    </source>
</evidence>
<evidence type="ECO:0000313" key="3">
    <source>
        <dbReference type="Proteomes" id="UP000001364"/>
    </source>
</evidence>
<protein>
    <submittedName>
        <fullName evidence="2">Uncharacterized protein</fullName>
    </submittedName>
</protein>
<dbReference type="HOGENOM" id="CLU_1665825_0_0_5"/>
<proteinExistence type="predicted"/>
<dbReference type="Proteomes" id="UP000001364">
    <property type="component" value="Chromosome"/>
</dbReference>
<dbReference type="KEGG" id="ccs:CCNA_01201"/>
<gene>
    <name evidence="2" type="ordered locus">CCNA_01201</name>
</gene>
<dbReference type="EMBL" id="CP001340">
    <property type="protein sequence ID" value="ACL94666.1"/>
    <property type="molecule type" value="Genomic_DNA"/>
</dbReference>
<keyword evidence="1" id="KW-0732">Signal</keyword>